<keyword evidence="2" id="KW-0687">Ribonucleoprotein</keyword>
<comment type="caution">
    <text evidence="5">The sequence shown here is derived from an EMBL/GenBank/DDBJ whole genome shotgun (WGS) entry which is preliminary data.</text>
</comment>
<feature type="domain" description="Ribosomal protein eL8/eL30/eS12/Gadd45" evidence="4">
    <location>
        <begin position="378"/>
        <end position="468"/>
    </location>
</feature>
<name>A0AAE1UM89_9SOLA</name>
<proteinExistence type="inferred from homology"/>
<dbReference type="GO" id="GO:0003723">
    <property type="term" value="F:RNA binding"/>
    <property type="evidence" value="ECO:0007669"/>
    <property type="project" value="InterPro"/>
</dbReference>
<dbReference type="Proteomes" id="UP001291623">
    <property type="component" value="Unassembled WGS sequence"/>
</dbReference>
<evidence type="ECO:0000256" key="2">
    <source>
        <dbReference type="ARBA" id="ARBA00023274"/>
    </source>
</evidence>
<reference evidence="5" key="1">
    <citation type="submission" date="2023-12" db="EMBL/GenBank/DDBJ databases">
        <title>Genome assembly of Anisodus tanguticus.</title>
        <authorList>
            <person name="Wang Y.-J."/>
        </authorList>
    </citation>
    <scope>NUCLEOTIDE SEQUENCE</scope>
    <source>
        <strain evidence="5">KB-2021</strain>
        <tissue evidence="5">Leaf</tissue>
    </source>
</reference>
<comment type="similarity">
    <text evidence="1">Belongs to the eukaryotic ribosomal protein eL8 family.</text>
</comment>
<organism evidence="5 6">
    <name type="scientific">Anisodus tanguticus</name>
    <dbReference type="NCBI Taxonomy" id="243964"/>
    <lineage>
        <taxon>Eukaryota</taxon>
        <taxon>Viridiplantae</taxon>
        <taxon>Streptophyta</taxon>
        <taxon>Embryophyta</taxon>
        <taxon>Tracheophyta</taxon>
        <taxon>Spermatophyta</taxon>
        <taxon>Magnoliopsida</taxon>
        <taxon>eudicotyledons</taxon>
        <taxon>Gunneridae</taxon>
        <taxon>Pentapetalae</taxon>
        <taxon>asterids</taxon>
        <taxon>lamiids</taxon>
        <taxon>Solanales</taxon>
        <taxon>Solanaceae</taxon>
        <taxon>Solanoideae</taxon>
        <taxon>Hyoscyameae</taxon>
        <taxon>Anisodus</taxon>
    </lineage>
</organism>
<evidence type="ECO:0000256" key="3">
    <source>
        <dbReference type="SAM" id="MobiDB-lite"/>
    </source>
</evidence>
<dbReference type="InterPro" id="IPR050257">
    <property type="entry name" value="eL8/uL1-like"/>
</dbReference>
<gene>
    <name evidence="5" type="ORF">RND71_043436</name>
</gene>
<evidence type="ECO:0000256" key="1">
    <source>
        <dbReference type="ARBA" id="ARBA00007337"/>
    </source>
</evidence>
<dbReference type="Gene3D" id="3.30.1330.30">
    <property type="match status" value="1"/>
</dbReference>
<dbReference type="EMBL" id="JAVYJV010000053">
    <property type="protein sequence ID" value="KAK4337118.1"/>
    <property type="molecule type" value="Genomic_DNA"/>
</dbReference>
<accession>A0AAE1UM89</accession>
<dbReference type="Pfam" id="PF01248">
    <property type="entry name" value="Ribosomal_L7Ae"/>
    <property type="match status" value="1"/>
</dbReference>
<evidence type="ECO:0000313" key="6">
    <source>
        <dbReference type="Proteomes" id="UP001291623"/>
    </source>
</evidence>
<dbReference type="InterPro" id="IPR029064">
    <property type="entry name" value="Ribosomal_eL30-like_sf"/>
</dbReference>
<dbReference type="GO" id="GO:1990904">
    <property type="term" value="C:ribonucleoprotein complex"/>
    <property type="evidence" value="ECO:0007669"/>
    <property type="project" value="UniProtKB-KW"/>
</dbReference>
<evidence type="ECO:0000259" key="4">
    <source>
        <dbReference type="Pfam" id="PF01248"/>
    </source>
</evidence>
<feature type="compositionally biased region" description="Low complexity" evidence="3">
    <location>
        <begin position="1"/>
        <end position="23"/>
    </location>
</feature>
<feature type="region of interest" description="Disordered" evidence="3">
    <location>
        <begin position="1"/>
        <end position="26"/>
    </location>
</feature>
<keyword evidence="6" id="KW-1185">Reference proteome</keyword>
<dbReference type="PANTHER" id="PTHR23105">
    <property type="entry name" value="RIBOSOMAL PROTEIN L7AE FAMILY MEMBER"/>
    <property type="match status" value="1"/>
</dbReference>
<dbReference type="InterPro" id="IPR018492">
    <property type="entry name" value="Ribosomal_eL8/Nhp2"/>
</dbReference>
<dbReference type="PRINTS" id="PR00881">
    <property type="entry name" value="L7ARS6FAMILY"/>
</dbReference>
<sequence length="486" mass="55699">MTNVTNNSSSSNSSTSNYPLSSDSNDEDSNIDLFQDIARSGFADMLWDQERNYLYKEAVEKVLDYDIEAFHDLIEESIRIADNPVEMISLNEYDGICLAKPVSIARIEQKSRISNKNEHIDFEESAGDTGVKITESIDVGVEQEICVKFADEKTQSEKDILVEHPLVKKLDYSKQKSKKNSFRYLFDDNDAFDDEFAKDYKYSVQSKDYDEFFKDFERQDNLIINYPNSYETNDQKKIEGHEGELEPNSTNFSTNNLEAAENITVKDDTKTDNNSFNDFVYTENTIANDKLRTDIDVSENLQNNSHTIAQNDETKINNNASAEQLFTDGTIKNKEMDIELNHMMMDVPMEVVEEMSYEDKLKLCSLIAQPMASRKLCKKIHKLIKKSWKNKSMFNGVKAVQKAIRKDNKGIVVFAGDVTPIDVISHLPIYCEDKSIPYVYVPLKQDISQAMGVYRPCLAVLIKRDDQYGELFDECVEAINNMEIIL</sequence>
<dbReference type="SUPFAM" id="SSF55315">
    <property type="entry name" value="L30e-like"/>
    <property type="match status" value="1"/>
</dbReference>
<dbReference type="InterPro" id="IPR004038">
    <property type="entry name" value="Ribosomal_eL8/eL30/eS12/Gad45"/>
</dbReference>
<protein>
    <recommendedName>
        <fullName evidence="4">Ribosomal protein eL8/eL30/eS12/Gadd45 domain-containing protein</fullName>
    </recommendedName>
</protein>
<evidence type="ECO:0000313" key="5">
    <source>
        <dbReference type="EMBL" id="KAK4337118.1"/>
    </source>
</evidence>
<dbReference type="AlphaFoldDB" id="A0AAE1UM89"/>